<evidence type="ECO:0000259" key="6">
    <source>
        <dbReference type="SMART" id="SM00388"/>
    </source>
</evidence>
<dbReference type="InterPro" id="IPR050736">
    <property type="entry name" value="Sensor_HK_Regulatory"/>
</dbReference>
<evidence type="ECO:0000256" key="5">
    <source>
        <dbReference type="ARBA" id="ARBA00023012"/>
    </source>
</evidence>
<protein>
    <recommendedName>
        <fullName evidence="2">histidine kinase</fullName>
        <ecNumber evidence="2">2.7.13.3</ecNumber>
    </recommendedName>
</protein>
<evidence type="ECO:0000256" key="4">
    <source>
        <dbReference type="ARBA" id="ARBA00022777"/>
    </source>
</evidence>
<feature type="domain" description="Signal transduction histidine kinase dimerisation/phosphoacceptor" evidence="6">
    <location>
        <begin position="4"/>
        <end position="71"/>
    </location>
</feature>
<dbReference type="CDD" id="cd00082">
    <property type="entry name" value="HisKA"/>
    <property type="match status" value="1"/>
</dbReference>
<proteinExistence type="predicted"/>
<dbReference type="InterPro" id="IPR036097">
    <property type="entry name" value="HisK_dim/P_sf"/>
</dbReference>
<evidence type="ECO:0000256" key="2">
    <source>
        <dbReference type="ARBA" id="ARBA00012438"/>
    </source>
</evidence>
<sequence length="228" mass="26000">MRAFQQELLLSIGHELRNPLSSQMGSLQLVLSDLCDSPEEEREYLQSAKEAVERLIKLLEEYTRLARHNLPIQPLQPQPTPLYPLLQDVHSLTRLQAQDQGIRYEWPALHPHVQETEPQVPDLPPLSETLTVWADPYGLVQALLGVCRWGIRTLRYGSMALQTYPSPEQEGQLCLEWSLEGRCHVPIEPDISAAWRVSARLLQQMDGHLELCESGIYRVGIKVLLRTA</sequence>
<reference evidence="7" key="1">
    <citation type="submission" date="2021-02" db="EMBL/GenBank/DDBJ databases">
        <title>The CRISPR/cas machinery reduction and long-range gene transfer in the hot spring cyanobacterium Synechococcus.</title>
        <authorList>
            <person name="Dvorak P."/>
            <person name="Jahodarova E."/>
            <person name="Hasler P."/>
            <person name="Poulickova A."/>
        </authorList>
    </citation>
    <scope>NUCLEOTIDE SEQUENCE</scope>
    <source>
        <strain evidence="7">Rupite</strain>
    </source>
</reference>
<dbReference type="SUPFAM" id="SSF47384">
    <property type="entry name" value="Homodimeric domain of signal transducing histidine kinase"/>
    <property type="match status" value="1"/>
</dbReference>
<keyword evidence="8" id="KW-1185">Reference proteome</keyword>
<dbReference type="Gene3D" id="1.10.287.130">
    <property type="match status" value="1"/>
</dbReference>
<dbReference type="PANTHER" id="PTHR43711">
    <property type="entry name" value="TWO-COMPONENT HISTIDINE KINASE"/>
    <property type="match status" value="1"/>
</dbReference>
<dbReference type="SMART" id="SM00388">
    <property type="entry name" value="HisKA"/>
    <property type="match status" value="1"/>
</dbReference>
<evidence type="ECO:0000256" key="3">
    <source>
        <dbReference type="ARBA" id="ARBA00022679"/>
    </source>
</evidence>
<organism evidence="7 8">
    <name type="scientific">Thermostichus vulcanus str. 'Rupite'</name>
    <dbReference type="NCBI Taxonomy" id="2813851"/>
    <lineage>
        <taxon>Bacteria</taxon>
        <taxon>Bacillati</taxon>
        <taxon>Cyanobacteriota</taxon>
        <taxon>Cyanophyceae</taxon>
        <taxon>Thermostichales</taxon>
        <taxon>Thermostichaceae</taxon>
        <taxon>Thermostichus</taxon>
    </lineage>
</organism>
<keyword evidence="3" id="KW-0808">Transferase</keyword>
<comment type="catalytic activity">
    <reaction evidence="1">
        <text>ATP + protein L-histidine = ADP + protein N-phospho-L-histidine.</text>
        <dbReference type="EC" id="2.7.13.3"/>
    </reaction>
</comment>
<accession>A0ABT0CCX5</accession>
<evidence type="ECO:0000256" key="1">
    <source>
        <dbReference type="ARBA" id="ARBA00000085"/>
    </source>
</evidence>
<dbReference type="InterPro" id="IPR003661">
    <property type="entry name" value="HisK_dim/P_dom"/>
</dbReference>
<dbReference type="GO" id="GO:0016301">
    <property type="term" value="F:kinase activity"/>
    <property type="evidence" value="ECO:0007669"/>
    <property type="project" value="UniProtKB-KW"/>
</dbReference>
<evidence type="ECO:0000313" key="8">
    <source>
        <dbReference type="Proteomes" id="UP000830835"/>
    </source>
</evidence>
<name>A0ABT0CCX5_THEVL</name>
<gene>
    <name evidence="7" type="ORF">JX360_12075</name>
</gene>
<evidence type="ECO:0000313" key="7">
    <source>
        <dbReference type="EMBL" id="MCJ2543634.1"/>
    </source>
</evidence>
<dbReference type="Pfam" id="PF00512">
    <property type="entry name" value="HisKA"/>
    <property type="match status" value="1"/>
</dbReference>
<keyword evidence="5" id="KW-0902">Two-component regulatory system</keyword>
<keyword evidence="4 7" id="KW-0418">Kinase</keyword>
<dbReference type="EMBL" id="JAFIRA010000033">
    <property type="protein sequence ID" value="MCJ2543634.1"/>
    <property type="molecule type" value="Genomic_DNA"/>
</dbReference>
<dbReference type="Proteomes" id="UP000830835">
    <property type="component" value="Unassembled WGS sequence"/>
</dbReference>
<dbReference type="EC" id="2.7.13.3" evidence="2"/>
<dbReference type="PANTHER" id="PTHR43711:SF1">
    <property type="entry name" value="HISTIDINE KINASE 1"/>
    <property type="match status" value="1"/>
</dbReference>
<comment type="caution">
    <text evidence="7">The sequence shown here is derived from an EMBL/GenBank/DDBJ whole genome shotgun (WGS) entry which is preliminary data.</text>
</comment>